<dbReference type="Gene3D" id="1.40.20.10">
    <property type="entry name" value="CHAD domain"/>
    <property type="match status" value="1"/>
</dbReference>
<dbReference type="RefSeq" id="WP_120044630.1">
    <property type="nucleotide sequence ID" value="NZ_QZFU01000045.1"/>
</dbReference>
<dbReference type="AlphaFoldDB" id="A0A3A4K7Y6"/>
<gene>
    <name evidence="2" type="ORF">D5S18_30690</name>
</gene>
<dbReference type="EMBL" id="QZFU01000045">
    <property type="protein sequence ID" value="RJO69047.1"/>
    <property type="molecule type" value="Genomic_DNA"/>
</dbReference>
<dbReference type="PANTHER" id="PTHR39339:SF1">
    <property type="entry name" value="CHAD DOMAIN-CONTAINING PROTEIN"/>
    <property type="match status" value="1"/>
</dbReference>
<proteinExistence type="predicted"/>
<feature type="domain" description="CHAD" evidence="1">
    <location>
        <begin position="2"/>
        <end position="297"/>
    </location>
</feature>
<dbReference type="PROSITE" id="PS51708">
    <property type="entry name" value="CHAD"/>
    <property type="match status" value="1"/>
</dbReference>
<dbReference type="OrthoDB" id="9777271at2"/>
<organism evidence="2 3">
    <name type="scientific">Nocardia panacis</name>
    <dbReference type="NCBI Taxonomy" id="2340916"/>
    <lineage>
        <taxon>Bacteria</taxon>
        <taxon>Bacillati</taxon>
        <taxon>Actinomycetota</taxon>
        <taxon>Actinomycetes</taxon>
        <taxon>Mycobacteriales</taxon>
        <taxon>Nocardiaceae</taxon>
        <taxon>Nocardia</taxon>
    </lineage>
</organism>
<dbReference type="InterPro" id="IPR038186">
    <property type="entry name" value="CHAD_dom_sf"/>
</dbReference>
<dbReference type="PANTHER" id="PTHR39339">
    <property type="entry name" value="SLR1444 PROTEIN"/>
    <property type="match status" value="1"/>
</dbReference>
<dbReference type="InterPro" id="IPR007899">
    <property type="entry name" value="CHAD_dom"/>
</dbReference>
<dbReference type="Proteomes" id="UP000266677">
    <property type="component" value="Unassembled WGS sequence"/>
</dbReference>
<evidence type="ECO:0000313" key="2">
    <source>
        <dbReference type="EMBL" id="RJO69047.1"/>
    </source>
</evidence>
<dbReference type="Pfam" id="PF05235">
    <property type="entry name" value="CHAD"/>
    <property type="match status" value="1"/>
</dbReference>
<sequence>MTAAAGPALVTALGEEVDRLLAVEPEVRADADDSIHQMRVATRRLRSILRSYRGLFEEAPVAARQEELAWLAAVLGVARDAEVRADRFAELLATEMPGARGKSTSSGPMTPLRAVATDLVEAERTKHRTAHARVLAALDSGRYHRLRTELRAWRTEPPLRADRADRPAVHVFEKVLRRDRKRLRRLVYAEPAAPAAERIELLHDIRKSAKRLRYSCEDAAAVLGPEATELGRHAKRLQTVLGDHRDAIESRDALLSHTAEAPVAEATIYRTLAEAEDRAAVRALADYPDAAAFVCED</sequence>
<dbReference type="SMART" id="SM00880">
    <property type="entry name" value="CHAD"/>
    <property type="match status" value="1"/>
</dbReference>
<protein>
    <submittedName>
        <fullName evidence="2">CHAD domain-containing protein</fullName>
    </submittedName>
</protein>
<comment type="caution">
    <text evidence="2">The sequence shown here is derived from an EMBL/GenBank/DDBJ whole genome shotgun (WGS) entry which is preliminary data.</text>
</comment>
<name>A0A3A4K7Y6_9NOCA</name>
<keyword evidence="3" id="KW-1185">Reference proteome</keyword>
<reference evidence="2 3" key="1">
    <citation type="submission" date="2018-09" db="EMBL/GenBank/DDBJ databases">
        <title>YIM PH21274 draft genome.</title>
        <authorList>
            <person name="Miao C."/>
        </authorList>
    </citation>
    <scope>NUCLEOTIDE SEQUENCE [LARGE SCALE GENOMIC DNA]</scope>
    <source>
        <strain evidence="2 3">YIM PH 21724</strain>
    </source>
</reference>
<accession>A0A3A4K7Y6</accession>
<evidence type="ECO:0000313" key="3">
    <source>
        <dbReference type="Proteomes" id="UP000266677"/>
    </source>
</evidence>
<evidence type="ECO:0000259" key="1">
    <source>
        <dbReference type="PROSITE" id="PS51708"/>
    </source>
</evidence>